<evidence type="ECO:0000256" key="3">
    <source>
        <dbReference type="ARBA" id="ARBA00022729"/>
    </source>
</evidence>
<gene>
    <name evidence="9" type="ORF">JF74_18600</name>
</gene>
<proteinExistence type="predicted"/>
<keyword evidence="6" id="KW-1133">Transmembrane helix</keyword>
<feature type="compositionally biased region" description="Low complexity" evidence="5">
    <location>
        <begin position="370"/>
        <end position="384"/>
    </location>
</feature>
<keyword evidence="4" id="KW-0572">Peptidoglycan-anchor</keyword>
<keyword evidence="9" id="KW-0614">Plasmid</keyword>
<name>A0A0F4L8T6_9LACO</name>
<evidence type="ECO:0000313" key="9">
    <source>
        <dbReference type="EMBL" id="KJY54689.1"/>
    </source>
</evidence>
<reference evidence="9 10" key="1">
    <citation type="submission" date="2015-01" db="EMBL/GenBank/DDBJ databases">
        <title>Comparative genomics of the lactic acid bacteria isolated from the honey bee gut.</title>
        <authorList>
            <person name="Ellegaard K.M."/>
            <person name="Tamarit D."/>
            <person name="Javelind E."/>
            <person name="Olofsson T."/>
            <person name="Andersson S.G."/>
            <person name="Vasquez A."/>
        </authorList>
    </citation>
    <scope>NUCLEOTIDE SEQUENCE [LARGE SCALE GENOMIC DNA]</scope>
    <source>
        <strain evidence="9 10">Hma8</strain>
        <plasmid evidence="9">pHma8p1</plasmid>
    </source>
</reference>
<dbReference type="Pfam" id="PF00746">
    <property type="entry name" value="Gram_pos_anchor"/>
    <property type="match status" value="1"/>
</dbReference>
<evidence type="ECO:0000313" key="10">
    <source>
        <dbReference type="Proteomes" id="UP000033531"/>
    </source>
</evidence>
<evidence type="ECO:0000256" key="4">
    <source>
        <dbReference type="ARBA" id="ARBA00023088"/>
    </source>
</evidence>
<accession>A0A0F4L8T6</accession>
<dbReference type="InterPro" id="IPR041495">
    <property type="entry name" value="Mub_B2"/>
</dbReference>
<dbReference type="OrthoDB" id="2330182at2"/>
<comment type="caution">
    <text evidence="9">The sequence shown here is derived from an EMBL/GenBank/DDBJ whole genome shotgun (WGS) entry which is preliminary data.</text>
</comment>
<feature type="transmembrane region" description="Helical" evidence="6">
    <location>
        <begin position="402"/>
        <end position="422"/>
    </location>
</feature>
<evidence type="ECO:0000256" key="2">
    <source>
        <dbReference type="ARBA" id="ARBA00022525"/>
    </source>
</evidence>
<evidence type="ECO:0000259" key="7">
    <source>
        <dbReference type="Pfam" id="PF00746"/>
    </source>
</evidence>
<feature type="compositionally biased region" description="Polar residues" evidence="5">
    <location>
        <begin position="332"/>
        <end position="342"/>
    </location>
</feature>
<dbReference type="PATRIC" id="fig|1218507.3.peg.4"/>
<keyword evidence="6" id="KW-0812">Transmembrane</keyword>
<evidence type="ECO:0000256" key="1">
    <source>
        <dbReference type="ARBA" id="ARBA00022512"/>
    </source>
</evidence>
<evidence type="ECO:0000256" key="5">
    <source>
        <dbReference type="SAM" id="MobiDB-lite"/>
    </source>
</evidence>
<keyword evidence="6" id="KW-0472">Membrane</keyword>
<keyword evidence="1" id="KW-0134">Cell wall</keyword>
<sequence>MQSKTRKIFLRTSTAMGVTLICAGTINNYTQVMHADETVTSQQNGIDTGNWTAVDKAKTITRTIHFIDENGKLVAPDVIERHTGEIFSAKNGSDKRAFAIVNGSPINVIPKFTAVTSPTIRGFQLKDNKFKNIPEQGWSLDGTQTTDPKTGFYTNLAQDEVINVVYTKDNSQTDNSLQNAVPVAGYTVLNVKTLTRTINYVDGIGNKLATSVVESVKYETVASSSLTPKEQNETKNQKVAIVNVIRDTAGNITTQNTHILSTPAYRLKDVASPKINGYKLQNRNFKTLSGQYMWLSDKPYVHAILDNGLPQYMVQDEIVDVVYVPGKETNGKENSQNSSAITGNDKTDKNNSNDSENKSNDGSSSRDAKNNSTNNYDNTSSTNTGLDDNSENVLPQTGNTKFSTSLLGSGLALLFTAAIGYLSEFKKKI</sequence>
<keyword evidence="2" id="KW-0964">Secreted</keyword>
<dbReference type="Pfam" id="PF17966">
    <property type="entry name" value="Muc_B2"/>
    <property type="match status" value="1"/>
</dbReference>
<feature type="compositionally biased region" description="Polar residues" evidence="5">
    <location>
        <begin position="385"/>
        <end position="396"/>
    </location>
</feature>
<protein>
    <submittedName>
        <fullName evidence="9">Uncharacterized protein</fullName>
    </submittedName>
</protein>
<dbReference type="RefSeq" id="WP_046325791.1">
    <property type="nucleotide sequence ID" value="NZ_JBHTMT010000007.1"/>
</dbReference>
<feature type="compositionally biased region" description="Basic and acidic residues" evidence="5">
    <location>
        <begin position="345"/>
        <end position="369"/>
    </location>
</feature>
<evidence type="ECO:0000256" key="6">
    <source>
        <dbReference type="SAM" id="Phobius"/>
    </source>
</evidence>
<keyword evidence="3" id="KW-0732">Signal</keyword>
<dbReference type="Gene3D" id="2.60.40.4300">
    <property type="match status" value="2"/>
</dbReference>
<evidence type="ECO:0000259" key="8">
    <source>
        <dbReference type="Pfam" id="PF17966"/>
    </source>
</evidence>
<dbReference type="Proteomes" id="UP000033531">
    <property type="component" value="Plasmid pHma8p1"/>
</dbReference>
<dbReference type="HOGENOM" id="CLU_603807_0_0_9"/>
<dbReference type="AlphaFoldDB" id="A0A0F4L8T6"/>
<feature type="region of interest" description="Disordered" evidence="5">
    <location>
        <begin position="327"/>
        <end position="396"/>
    </location>
</feature>
<feature type="domain" description="Mub B2-like" evidence="8">
    <location>
        <begin position="53"/>
        <end position="128"/>
    </location>
</feature>
<feature type="domain" description="Gram-positive cocci surface proteins LPxTG" evidence="7">
    <location>
        <begin position="388"/>
        <end position="423"/>
    </location>
</feature>
<geneLocation type="plasmid" evidence="9">
    <name>pHma8p1</name>
</geneLocation>
<dbReference type="InterPro" id="IPR019931">
    <property type="entry name" value="LPXTG_anchor"/>
</dbReference>
<organism evidence="9 10">
    <name type="scientific">Lactobacillus melliventris</name>
    <dbReference type="NCBI Taxonomy" id="1218507"/>
    <lineage>
        <taxon>Bacteria</taxon>
        <taxon>Bacillati</taxon>
        <taxon>Bacillota</taxon>
        <taxon>Bacilli</taxon>
        <taxon>Lactobacillales</taxon>
        <taxon>Lactobacillaceae</taxon>
        <taxon>Lactobacillus</taxon>
    </lineage>
</organism>
<dbReference type="EMBL" id="JXLI01000019">
    <property type="protein sequence ID" value="KJY54689.1"/>
    <property type="molecule type" value="Genomic_DNA"/>
</dbReference>